<keyword evidence="2" id="KW-1185">Reference proteome</keyword>
<accession>A0A9Q0F6K8</accession>
<dbReference type="AlphaFoldDB" id="A0A9Q0F6K8"/>
<dbReference type="EMBL" id="JAKUCV010006791">
    <property type="protein sequence ID" value="KAJ4825878.1"/>
    <property type="molecule type" value="Genomic_DNA"/>
</dbReference>
<comment type="caution">
    <text evidence="1">The sequence shown here is derived from an EMBL/GenBank/DDBJ whole genome shotgun (WGS) entry which is preliminary data.</text>
</comment>
<protein>
    <submittedName>
        <fullName evidence="1">Uncharacterized protein</fullName>
    </submittedName>
</protein>
<dbReference type="Proteomes" id="UP001141552">
    <property type="component" value="Unassembled WGS sequence"/>
</dbReference>
<sequence>MTQPKIDGDEEGPEGYSVFEGKYDYGKSIFSDLDLVDEEDGLYILYVRYYDDGDKPREEISAYMNQIAESEGFEVDDSPDAFIGSIIPLDLQLHELDCQKIMKCLDYAIAQNNADPVKPKQGLVTVKKANFSPCGG</sequence>
<gene>
    <name evidence="1" type="ORF">Tsubulata_024327</name>
</gene>
<evidence type="ECO:0000313" key="1">
    <source>
        <dbReference type="EMBL" id="KAJ4825878.1"/>
    </source>
</evidence>
<reference evidence="1" key="1">
    <citation type="submission" date="2022-02" db="EMBL/GenBank/DDBJ databases">
        <authorList>
            <person name="Henning P.M."/>
            <person name="McCubbin A.G."/>
            <person name="Shore J.S."/>
        </authorList>
    </citation>
    <scope>NUCLEOTIDE SEQUENCE</scope>
    <source>
        <strain evidence="1">F60SS</strain>
        <tissue evidence="1">Leaves</tissue>
    </source>
</reference>
<evidence type="ECO:0000313" key="2">
    <source>
        <dbReference type="Proteomes" id="UP001141552"/>
    </source>
</evidence>
<proteinExistence type="predicted"/>
<organism evidence="1 2">
    <name type="scientific">Turnera subulata</name>
    <dbReference type="NCBI Taxonomy" id="218843"/>
    <lineage>
        <taxon>Eukaryota</taxon>
        <taxon>Viridiplantae</taxon>
        <taxon>Streptophyta</taxon>
        <taxon>Embryophyta</taxon>
        <taxon>Tracheophyta</taxon>
        <taxon>Spermatophyta</taxon>
        <taxon>Magnoliopsida</taxon>
        <taxon>eudicotyledons</taxon>
        <taxon>Gunneridae</taxon>
        <taxon>Pentapetalae</taxon>
        <taxon>rosids</taxon>
        <taxon>fabids</taxon>
        <taxon>Malpighiales</taxon>
        <taxon>Passifloraceae</taxon>
        <taxon>Turnera</taxon>
    </lineage>
</organism>
<reference evidence="1" key="2">
    <citation type="journal article" date="2023" name="Plants (Basel)">
        <title>Annotation of the Turnera subulata (Passifloraceae) Draft Genome Reveals the S-Locus Evolved after the Divergence of Turneroideae from Passifloroideae in a Stepwise Manner.</title>
        <authorList>
            <person name="Henning P.M."/>
            <person name="Roalson E.H."/>
            <person name="Mir W."/>
            <person name="McCubbin A.G."/>
            <person name="Shore J.S."/>
        </authorList>
    </citation>
    <scope>NUCLEOTIDE SEQUENCE</scope>
    <source>
        <strain evidence="1">F60SS</strain>
    </source>
</reference>
<name>A0A9Q0F6K8_9ROSI</name>